<dbReference type="Pfam" id="PF00076">
    <property type="entry name" value="RRM_1"/>
    <property type="match status" value="1"/>
</dbReference>
<keyword evidence="2" id="KW-0863">Zinc-finger</keyword>
<dbReference type="InterPro" id="IPR000504">
    <property type="entry name" value="RRM_dom"/>
</dbReference>
<proteinExistence type="predicted"/>
<evidence type="ECO:0000256" key="1">
    <source>
        <dbReference type="ARBA" id="ARBA00022723"/>
    </source>
</evidence>
<evidence type="ECO:0000313" key="9">
    <source>
        <dbReference type="Proteomes" id="UP001165190"/>
    </source>
</evidence>
<dbReference type="Gene3D" id="3.30.70.330">
    <property type="match status" value="1"/>
</dbReference>
<keyword evidence="4 6" id="KW-0694">RNA-binding</keyword>
<dbReference type="InterPro" id="IPR012677">
    <property type="entry name" value="Nucleotide-bd_a/b_plait_sf"/>
</dbReference>
<dbReference type="GO" id="GO:0003723">
    <property type="term" value="F:RNA binding"/>
    <property type="evidence" value="ECO:0007669"/>
    <property type="project" value="UniProtKB-UniRule"/>
</dbReference>
<evidence type="ECO:0000256" key="3">
    <source>
        <dbReference type="ARBA" id="ARBA00022833"/>
    </source>
</evidence>
<evidence type="ECO:0000259" key="7">
    <source>
        <dbReference type="PROSITE" id="PS50102"/>
    </source>
</evidence>
<protein>
    <recommendedName>
        <fullName evidence="7">RRM domain-containing protein</fullName>
    </recommendedName>
</protein>
<dbReference type="PANTHER" id="PTHR24009:SF11">
    <property type="entry name" value="ZINC FINGER CCCH DOMAIN-CONTAINING PROTEIN 53-LIKE"/>
    <property type="match status" value="1"/>
</dbReference>
<name>A0A9W7IJH0_HIBTR</name>
<dbReference type="PROSITE" id="PS50102">
    <property type="entry name" value="RRM"/>
    <property type="match status" value="1"/>
</dbReference>
<dbReference type="FunFam" id="3.30.70.330:FF:000678">
    <property type="entry name" value="zinc finger CCCH domain-containing protein 53-like isoform X2"/>
    <property type="match status" value="1"/>
</dbReference>
<evidence type="ECO:0000256" key="6">
    <source>
        <dbReference type="PROSITE-ProRule" id="PRU00176"/>
    </source>
</evidence>
<dbReference type="Proteomes" id="UP001165190">
    <property type="component" value="Unassembled WGS sequence"/>
</dbReference>
<dbReference type="SUPFAM" id="SSF54928">
    <property type="entry name" value="RNA-binding domain, RBD"/>
    <property type="match status" value="1"/>
</dbReference>
<keyword evidence="9" id="KW-1185">Reference proteome</keyword>
<evidence type="ECO:0000256" key="2">
    <source>
        <dbReference type="ARBA" id="ARBA00022771"/>
    </source>
</evidence>
<dbReference type="AlphaFoldDB" id="A0A9W7IJH0"/>
<keyword evidence="1" id="KW-0479">Metal-binding</keyword>
<dbReference type="OrthoDB" id="1897736at2759"/>
<keyword evidence="3" id="KW-0862">Zinc</keyword>
<evidence type="ECO:0000313" key="8">
    <source>
        <dbReference type="EMBL" id="GMI96433.1"/>
    </source>
</evidence>
<sequence length="94" mass="10830">MGFGAAVKPVSRQIYLRFPADSSFKEEDVSNYFSIYGPVQVVRIPYQQNRIFGFITFVYLETMKLILVKGNSHFVCDSRVLVKSYKEKGKGHEK</sequence>
<reference evidence="8" key="1">
    <citation type="submission" date="2023-05" db="EMBL/GenBank/DDBJ databases">
        <title>Genome and transcriptome analyses reveal genes involved in the formation of fine ridges on petal epidermal cells in Hibiscus trionum.</title>
        <authorList>
            <person name="Koshimizu S."/>
            <person name="Masuda S."/>
            <person name="Ishii T."/>
            <person name="Shirasu K."/>
            <person name="Hoshino A."/>
            <person name="Arita M."/>
        </authorList>
    </citation>
    <scope>NUCLEOTIDE SEQUENCE</scope>
    <source>
        <strain evidence="8">Hamamatsu line</strain>
    </source>
</reference>
<dbReference type="InterPro" id="IPR035979">
    <property type="entry name" value="RBD_domain_sf"/>
</dbReference>
<evidence type="ECO:0000256" key="4">
    <source>
        <dbReference type="ARBA" id="ARBA00022884"/>
    </source>
</evidence>
<accession>A0A9W7IJH0</accession>
<dbReference type="EMBL" id="BSYR01000028">
    <property type="protein sequence ID" value="GMI96433.1"/>
    <property type="molecule type" value="Genomic_DNA"/>
</dbReference>
<dbReference type="GO" id="GO:0003677">
    <property type="term" value="F:DNA binding"/>
    <property type="evidence" value="ECO:0007669"/>
    <property type="project" value="UniProtKB-KW"/>
</dbReference>
<comment type="caution">
    <text evidence="8">The sequence shown here is derived from an EMBL/GenBank/DDBJ whole genome shotgun (WGS) entry which is preliminary data.</text>
</comment>
<dbReference type="GO" id="GO:0008270">
    <property type="term" value="F:zinc ion binding"/>
    <property type="evidence" value="ECO:0007669"/>
    <property type="project" value="UniProtKB-KW"/>
</dbReference>
<dbReference type="PANTHER" id="PTHR24009">
    <property type="entry name" value="RNA-BINDING (RRM/RBD/RNP MOTIFS)"/>
    <property type="match status" value="1"/>
</dbReference>
<gene>
    <name evidence="8" type="ORF">HRI_003312600</name>
</gene>
<evidence type="ECO:0000256" key="5">
    <source>
        <dbReference type="ARBA" id="ARBA00023125"/>
    </source>
</evidence>
<organism evidence="8 9">
    <name type="scientific">Hibiscus trionum</name>
    <name type="common">Flower of an hour</name>
    <dbReference type="NCBI Taxonomy" id="183268"/>
    <lineage>
        <taxon>Eukaryota</taxon>
        <taxon>Viridiplantae</taxon>
        <taxon>Streptophyta</taxon>
        <taxon>Embryophyta</taxon>
        <taxon>Tracheophyta</taxon>
        <taxon>Spermatophyta</taxon>
        <taxon>Magnoliopsida</taxon>
        <taxon>eudicotyledons</taxon>
        <taxon>Gunneridae</taxon>
        <taxon>Pentapetalae</taxon>
        <taxon>rosids</taxon>
        <taxon>malvids</taxon>
        <taxon>Malvales</taxon>
        <taxon>Malvaceae</taxon>
        <taxon>Malvoideae</taxon>
        <taxon>Hibiscus</taxon>
    </lineage>
</organism>
<feature type="domain" description="RRM" evidence="7">
    <location>
        <begin position="12"/>
        <end position="88"/>
    </location>
</feature>
<keyword evidence="5" id="KW-0238">DNA-binding</keyword>
<dbReference type="SMART" id="SM00360">
    <property type="entry name" value="RRM"/>
    <property type="match status" value="1"/>
</dbReference>